<name>A0ABV6QMA4_9ACTN</name>
<dbReference type="Proteomes" id="UP001589890">
    <property type="component" value="Unassembled WGS sequence"/>
</dbReference>
<protein>
    <submittedName>
        <fullName evidence="2">DUF4031 domain-containing protein</fullName>
    </submittedName>
</protein>
<keyword evidence="3" id="KW-1185">Reference proteome</keyword>
<evidence type="ECO:0000313" key="2">
    <source>
        <dbReference type="EMBL" id="MFC0624742.1"/>
    </source>
</evidence>
<accession>A0ABV6QMA4</accession>
<dbReference type="InterPro" id="IPR025109">
    <property type="entry name" value="DUF4031"/>
</dbReference>
<reference evidence="2 3" key="1">
    <citation type="submission" date="2024-09" db="EMBL/GenBank/DDBJ databases">
        <authorList>
            <person name="Sun Q."/>
            <person name="Mori K."/>
        </authorList>
    </citation>
    <scope>NUCLEOTIDE SEQUENCE [LARGE SCALE GENOMIC DNA]</scope>
    <source>
        <strain evidence="2 3">CGMCC 1.15906</strain>
    </source>
</reference>
<sequence>MTVYVDDMRRQILIEAVQWSHLFATTSEELHEFAARIGQKREWVEAEGTIREHYLLTEPERAAALAAGAVPLSYPRGVALLLTTKRRDARNQDREV</sequence>
<dbReference type="RefSeq" id="WP_380046429.1">
    <property type="nucleotide sequence ID" value="NZ_JBHLTC010000014.1"/>
</dbReference>
<organism evidence="2 3">
    <name type="scientific">Kribbella deserti</name>
    <dbReference type="NCBI Taxonomy" id="1926257"/>
    <lineage>
        <taxon>Bacteria</taxon>
        <taxon>Bacillati</taxon>
        <taxon>Actinomycetota</taxon>
        <taxon>Actinomycetes</taxon>
        <taxon>Propionibacteriales</taxon>
        <taxon>Kribbellaceae</taxon>
        <taxon>Kribbella</taxon>
    </lineage>
</organism>
<gene>
    <name evidence="2" type="ORF">ACFFGN_11765</name>
</gene>
<comment type="caution">
    <text evidence="2">The sequence shown here is derived from an EMBL/GenBank/DDBJ whole genome shotgun (WGS) entry which is preliminary data.</text>
</comment>
<evidence type="ECO:0000259" key="1">
    <source>
        <dbReference type="Pfam" id="PF13223"/>
    </source>
</evidence>
<dbReference type="Pfam" id="PF13223">
    <property type="entry name" value="DUF4031"/>
    <property type="match status" value="1"/>
</dbReference>
<evidence type="ECO:0000313" key="3">
    <source>
        <dbReference type="Proteomes" id="UP001589890"/>
    </source>
</evidence>
<feature type="domain" description="DUF4031" evidence="1">
    <location>
        <begin position="3"/>
        <end position="76"/>
    </location>
</feature>
<dbReference type="EMBL" id="JBHLTC010000014">
    <property type="protein sequence ID" value="MFC0624742.1"/>
    <property type="molecule type" value="Genomic_DNA"/>
</dbReference>
<proteinExistence type="predicted"/>